<evidence type="ECO:0000313" key="5">
    <source>
        <dbReference type="Proteomes" id="UP000549971"/>
    </source>
</evidence>
<feature type="region of interest" description="Disordered" evidence="1">
    <location>
        <begin position="46"/>
        <end position="68"/>
    </location>
</feature>
<dbReference type="InterPro" id="IPR012334">
    <property type="entry name" value="Pectin_lyas_fold"/>
</dbReference>
<keyword evidence="2" id="KW-1133">Transmembrane helix</keyword>
<gene>
    <name evidence="4" type="ORF">HDA39_000829</name>
</gene>
<dbReference type="AlphaFoldDB" id="A0A7W9J2D5"/>
<dbReference type="Proteomes" id="UP000549971">
    <property type="component" value="Unassembled WGS sequence"/>
</dbReference>
<dbReference type="Gene3D" id="2.160.20.10">
    <property type="entry name" value="Single-stranded right-handed beta-helix, Pectin lyase-like"/>
    <property type="match status" value="1"/>
</dbReference>
<dbReference type="SUPFAM" id="SSF51126">
    <property type="entry name" value="Pectin lyase-like"/>
    <property type="match status" value="1"/>
</dbReference>
<accession>A0A7W9J2D5</accession>
<feature type="compositionally biased region" description="Pro residues" evidence="1">
    <location>
        <begin position="50"/>
        <end position="65"/>
    </location>
</feature>
<protein>
    <recommendedName>
        <fullName evidence="3">Right handed beta helix domain-containing protein</fullName>
    </recommendedName>
</protein>
<proteinExistence type="predicted"/>
<dbReference type="InterPro" id="IPR039448">
    <property type="entry name" value="Beta_helix"/>
</dbReference>
<evidence type="ECO:0000313" key="4">
    <source>
        <dbReference type="EMBL" id="MBB5834095.1"/>
    </source>
</evidence>
<sequence length="540" mass="57107">MDQPDSARSSGRRSALYRHRLVLIAAGLVLVAGLLAGIVAGAGDDTAPGAAPPPDTAPTPAPPATAPAAPTAKVCANAKALAGPATAPAGAITVATTQNLNELSKASPAGSTFWLQPGTHTLGTGPFSQVIPKEGNTYVGAPGAVLDGQRVNRYAFTGYVTGVTIKNLTIQNFGAPRTNNDEGVVNHNSATGWTIQSNTIRRNAGSAVMIGSRNLVRGNCLQDNGQYGFNAYNPDKVASIVIENNEIAGNNVDDWERLKPGCGCTGGGKFWEVTGAVVRGNWVHDNLSAGLWADTNNTGFSIEGNYIADNTAEGIIYETSYNASIRGNTFARNGLGKGPENRGFPTSALYISESGSDPRVPGQFNQTFEITGNLFTDNWAGVVLWENADRFAGSPANTSTGSGTLVNPATATVKTCNAGNIGKQPYLGDCRWKTQNVQVHGNTFSLDPTKLGKSCASNSGCGYNGLFSNWGTFPAWSPYKEKTVQDAITFDQSNRFYANTYRGPWNFVLYEQGNKVNWSTWQGAPYGQDRDSVIKVQGER</sequence>
<evidence type="ECO:0000256" key="2">
    <source>
        <dbReference type="SAM" id="Phobius"/>
    </source>
</evidence>
<dbReference type="InterPro" id="IPR006626">
    <property type="entry name" value="PbH1"/>
</dbReference>
<keyword evidence="5" id="KW-1185">Reference proteome</keyword>
<keyword evidence="2" id="KW-0472">Membrane</keyword>
<name>A0A7W9J2D5_9ACTN</name>
<comment type="caution">
    <text evidence="4">The sequence shown here is derived from an EMBL/GenBank/DDBJ whole genome shotgun (WGS) entry which is preliminary data.</text>
</comment>
<feature type="transmembrane region" description="Helical" evidence="2">
    <location>
        <begin position="21"/>
        <end position="43"/>
    </location>
</feature>
<feature type="domain" description="Right handed beta helix" evidence="3">
    <location>
        <begin position="186"/>
        <end position="341"/>
    </location>
</feature>
<dbReference type="SMART" id="SM00710">
    <property type="entry name" value="PbH1"/>
    <property type="match status" value="7"/>
</dbReference>
<reference evidence="4 5" key="1">
    <citation type="submission" date="2020-08" db="EMBL/GenBank/DDBJ databases">
        <title>Sequencing the genomes of 1000 actinobacteria strains.</title>
        <authorList>
            <person name="Klenk H.-P."/>
        </authorList>
    </citation>
    <scope>NUCLEOTIDE SEQUENCE [LARGE SCALE GENOMIC DNA]</scope>
    <source>
        <strain evidence="4 5">DSM 28967</strain>
    </source>
</reference>
<dbReference type="RefSeq" id="WP_184793907.1">
    <property type="nucleotide sequence ID" value="NZ_JACHMY010000001.1"/>
</dbReference>
<evidence type="ECO:0000256" key="1">
    <source>
        <dbReference type="SAM" id="MobiDB-lite"/>
    </source>
</evidence>
<dbReference type="InterPro" id="IPR011050">
    <property type="entry name" value="Pectin_lyase_fold/virulence"/>
</dbReference>
<evidence type="ECO:0000259" key="3">
    <source>
        <dbReference type="Pfam" id="PF13229"/>
    </source>
</evidence>
<dbReference type="EMBL" id="JACHMY010000001">
    <property type="protein sequence ID" value="MBB5834095.1"/>
    <property type="molecule type" value="Genomic_DNA"/>
</dbReference>
<organism evidence="4 5">
    <name type="scientific">Kribbella italica</name>
    <dbReference type="NCBI Taxonomy" id="1540520"/>
    <lineage>
        <taxon>Bacteria</taxon>
        <taxon>Bacillati</taxon>
        <taxon>Actinomycetota</taxon>
        <taxon>Actinomycetes</taxon>
        <taxon>Propionibacteriales</taxon>
        <taxon>Kribbellaceae</taxon>
        <taxon>Kribbella</taxon>
    </lineage>
</organism>
<keyword evidence="2" id="KW-0812">Transmembrane</keyword>
<dbReference type="Pfam" id="PF13229">
    <property type="entry name" value="Beta_helix"/>
    <property type="match status" value="1"/>
</dbReference>